<dbReference type="InParanoid" id="A0A2J6T0F0"/>
<keyword evidence="3" id="KW-1185">Reference proteome</keyword>
<dbReference type="EMBL" id="KZ613848">
    <property type="protein sequence ID" value="PMD56510.1"/>
    <property type="molecule type" value="Genomic_DNA"/>
</dbReference>
<dbReference type="Pfam" id="PF11951">
    <property type="entry name" value="Fungal_trans_2"/>
    <property type="match status" value="1"/>
</dbReference>
<feature type="compositionally biased region" description="Basic residues" evidence="1">
    <location>
        <begin position="51"/>
        <end position="60"/>
    </location>
</feature>
<dbReference type="STRING" id="1095630.A0A2J6T0F0"/>
<evidence type="ECO:0000313" key="3">
    <source>
        <dbReference type="Proteomes" id="UP000235371"/>
    </source>
</evidence>
<protein>
    <recommendedName>
        <fullName evidence="4">Transcription factor domain-containing protein</fullName>
    </recommendedName>
</protein>
<dbReference type="Proteomes" id="UP000235371">
    <property type="component" value="Unassembled WGS sequence"/>
</dbReference>
<accession>A0A2J6T0F0</accession>
<name>A0A2J6T0F0_9HELO</name>
<gene>
    <name evidence="2" type="ORF">K444DRAFT_694065</name>
</gene>
<proteinExistence type="predicted"/>
<evidence type="ECO:0000313" key="2">
    <source>
        <dbReference type="EMBL" id="PMD56510.1"/>
    </source>
</evidence>
<dbReference type="AlphaFoldDB" id="A0A2J6T0F0"/>
<reference evidence="2 3" key="1">
    <citation type="submission" date="2016-04" db="EMBL/GenBank/DDBJ databases">
        <title>A degradative enzymes factory behind the ericoid mycorrhizal symbiosis.</title>
        <authorList>
            <consortium name="DOE Joint Genome Institute"/>
            <person name="Martino E."/>
            <person name="Morin E."/>
            <person name="Grelet G."/>
            <person name="Kuo A."/>
            <person name="Kohler A."/>
            <person name="Daghino S."/>
            <person name="Barry K."/>
            <person name="Choi C."/>
            <person name="Cichocki N."/>
            <person name="Clum A."/>
            <person name="Copeland A."/>
            <person name="Hainaut M."/>
            <person name="Haridas S."/>
            <person name="Labutti K."/>
            <person name="Lindquist E."/>
            <person name="Lipzen A."/>
            <person name="Khouja H.-R."/>
            <person name="Murat C."/>
            <person name="Ohm R."/>
            <person name="Olson A."/>
            <person name="Spatafora J."/>
            <person name="Veneault-Fourrey C."/>
            <person name="Henrissat B."/>
            <person name="Grigoriev I."/>
            <person name="Martin F."/>
            <person name="Perotto S."/>
        </authorList>
    </citation>
    <scope>NUCLEOTIDE SEQUENCE [LARGE SCALE GENOMIC DNA]</scope>
    <source>
        <strain evidence="2 3">E</strain>
    </source>
</reference>
<sequence length="540" mass="60744">MSTPASKSRSERTSCENTSPQLVFIVQTGSKKSKDVQTQIRKHVMKDIGKSRRKEKRGRKINLDIPFGAPSYPKNNPAPPRTWSVDHQRKDGIDSPINMPDISIDAPGPSYKSIPDVENTSTPLPHLQGDLHDILSPAIGWHETKAFTPGIERLWHGSMDPFVRYPVELNDRTRELVDLAFDDRYISVGPFRDACLPVGTMDPAAFRQVLSNALLNISCRRTDSPSQETNNFIRHHALAVKSANERISDDNFAISDGFLGAAIGFACYYFYTGNQAAWRMHLQGVEDIIRMRGGIHTLDKNKAVRTLLGWSDIGGCSIEDALPIFPLPLSILPNQNNLRPCPQISSQAFHVFRAWITHFPRHLETLDLLRFVSRFSSHLKVEVINTNRKIFSDGDFGTGYLFPLLHRCLSLPRYNADVDETDGAILQACRLACTLFLADIKRIFGVNAVSCSLQTQKLRGYLESSKGHWGELQLLRLWCLAMGGIESIGPLRDWYANELRDEGVTMGLYSWKQVEGEVKSLLWFDECHTPLFVELGLGVK</sequence>
<organism evidence="2 3">
    <name type="scientific">Hyaloscypha bicolor E</name>
    <dbReference type="NCBI Taxonomy" id="1095630"/>
    <lineage>
        <taxon>Eukaryota</taxon>
        <taxon>Fungi</taxon>
        <taxon>Dikarya</taxon>
        <taxon>Ascomycota</taxon>
        <taxon>Pezizomycotina</taxon>
        <taxon>Leotiomycetes</taxon>
        <taxon>Helotiales</taxon>
        <taxon>Hyaloscyphaceae</taxon>
        <taxon>Hyaloscypha</taxon>
        <taxon>Hyaloscypha bicolor</taxon>
    </lineage>
</organism>
<dbReference type="OrthoDB" id="4159781at2759"/>
<dbReference type="PANTHER" id="PTHR37540:SF5">
    <property type="entry name" value="TRANSCRIPTION FACTOR DOMAIN-CONTAINING PROTEIN"/>
    <property type="match status" value="1"/>
</dbReference>
<feature type="region of interest" description="Disordered" evidence="1">
    <location>
        <begin position="29"/>
        <end position="83"/>
    </location>
</feature>
<dbReference type="GeneID" id="36595929"/>
<dbReference type="InterPro" id="IPR021858">
    <property type="entry name" value="Fun_TF"/>
</dbReference>
<dbReference type="PANTHER" id="PTHR37540">
    <property type="entry name" value="TRANSCRIPTION FACTOR (ACR-2), PUTATIVE-RELATED-RELATED"/>
    <property type="match status" value="1"/>
</dbReference>
<dbReference type="RefSeq" id="XP_024733414.1">
    <property type="nucleotide sequence ID" value="XM_024887853.1"/>
</dbReference>
<evidence type="ECO:0008006" key="4">
    <source>
        <dbReference type="Google" id="ProtNLM"/>
    </source>
</evidence>
<evidence type="ECO:0000256" key="1">
    <source>
        <dbReference type="SAM" id="MobiDB-lite"/>
    </source>
</evidence>